<feature type="region of interest" description="Disordered" evidence="6">
    <location>
        <begin position="532"/>
        <end position="559"/>
    </location>
</feature>
<feature type="compositionally biased region" description="Low complexity" evidence="6">
    <location>
        <begin position="200"/>
        <end position="218"/>
    </location>
</feature>
<feature type="compositionally biased region" description="Pro residues" evidence="6">
    <location>
        <begin position="232"/>
        <end position="243"/>
    </location>
</feature>
<accession>A0A0G4FXY9</accession>
<feature type="compositionally biased region" description="Low complexity" evidence="6">
    <location>
        <begin position="533"/>
        <end position="548"/>
    </location>
</feature>
<feature type="compositionally biased region" description="Gly residues" evidence="6">
    <location>
        <begin position="219"/>
        <end position="229"/>
    </location>
</feature>
<dbReference type="PROSITE" id="PS50103">
    <property type="entry name" value="ZF_C3H1"/>
    <property type="match status" value="1"/>
</dbReference>
<feature type="zinc finger region" description="C3H1-type" evidence="4">
    <location>
        <begin position="60"/>
        <end position="95"/>
    </location>
</feature>
<keyword evidence="2 4" id="KW-0863">Zinc-finger</keyword>
<evidence type="ECO:0000256" key="4">
    <source>
        <dbReference type="PROSITE-ProRule" id="PRU00723"/>
    </source>
</evidence>
<dbReference type="PANTHER" id="PTHR14493">
    <property type="entry name" value="UNKEMPT FAMILY MEMBER"/>
    <property type="match status" value="1"/>
</dbReference>
<reference evidence="8 9" key="1">
    <citation type="submission" date="2014-11" db="EMBL/GenBank/DDBJ databases">
        <authorList>
            <person name="Zhu J."/>
            <person name="Qi W."/>
            <person name="Song R."/>
        </authorList>
    </citation>
    <scope>NUCLEOTIDE SEQUENCE [LARGE SCALE GENOMIC DNA]</scope>
</reference>
<evidence type="ECO:0000256" key="2">
    <source>
        <dbReference type="ARBA" id="ARBA00022771"/>
    </source>
</evidence>
<proteinExistence type="predicted"/>
<keyword evidence="1 4" id="KW-0479">Metal-binding</keyword>
<feature type="coiled-coil region" evidence="5">
    <location>
        <begin position="373"/>
        <end position="443"/>
    </location>
</feature>
<dbReference type="InParanoid" id="A0A0G4FXY9"/>
<evidence type="ECO:0000313" key="8">
    <source>
        <dbReference type="EMBL" id="CEM20200.1"/>
    </source>
</evidence>
<evidence type="ECO:0000313" key="9">
    <source>
        <dbReference type="Proteomes" id="UP000041254"/>
    </source>
</evidence>
<gene>
    <name evidence="8" type="ORF">Vbra_21773</name>
</gene>
<keyword evidence="9" id="KW-1185">Reference proteome</keyword>
<evidence type="ECO:0000256" key="5">
    <source>
        <dbReference type="SAM" id="Coils"/>
    </source>
</evidence>
<dbReference type="OrthoDB" id="20534at2759"/>
<evidence type="ECO:0000259" key="7">
    <source>
        <dbReference type="PROSITE" id="PS50103"/>
    </source>
</evidence>
<dbReference type="InterPro" id="IPR045234">
    <property type="entry name" value="Unkempt-like"/>
</dbReference>
<feature type="region of interest" description="Disordered" evidence="6">
    <location>
        <begin position="195"/>
        <end position="311"/>
    </location>
</feature>
<organism evidence="8 9">
    <name type="scientific">Vitrella brassicaformis (strain CCMP3155)</name>
    <dbReference type="NCBI Taxonomy" id="1169540"/>
    <lineage>
        <taxon>Eukaryota</taxon>
        <taxon>Sar</taxon>
        <taxon>Alveolata</taxon>
        <taxon>Colpodellida</taxon>
        <taxon>Vitrellaceae</taxon>
        <taxon>Vitrella</taxon>
    </lineage>
</organism>
<dbReference type="Gene3D" id="3.30.1370.210">
    <property type="match status" value="1"/>
</dbReference>
<keyword evidence="5" id="KW-0175">Coiled coil</keyword>
<dbReference type="InterPro" id="IPR000571">
    <property type="entry name" value="Znf_CCCH"/>
</dbReference>
<feature type="region of interest" description="Disordered" evidence="6">
    <location>
        <begin position="616"/>
        <end position="643"/>
    </location>
</feature>
<evidence type="ECO:0000256" key="1">
    <source>
        <dbReference type="ARBA" id="ARBA00022723"/>
    </source>
</evidence>
<dbReference type="PANTHER" id="PTHR14493:SF50">
    <property type="entry name" value="RING FINGER PROTEIN UNKEMPT"/>
    <property type="match status" value="1"/>
</dbReference>
<dbReference type="AlphaFoldDB" id="A0A0G4FXY9"/>
<dbReference type="GO" id="GO:0008270">
    <property type="term" value="F:zinc ion binding"/>
    <property type="evidence" value="ECO:0007669"/>
    <property type="project" value="UniProtKB-KW"/>
</dbReference>
<dbReference type="VEuPathDB" id="CryptoDB:Vbra_21773"/>
<sequence length="643" mass="70117">MGPYTNLLSYDDLLKFRTLKCRRVKQPEGCDFGHERCCYGHNNYWVRRCPVYLTDSSALRYVPAACPDVVFGEGDEVIQNNCPRGGRCPLAHSREEIVFHPLFYKRYECQQFLLHNKCPTYYCPYIHAVRHLTSPLCCVCPFAVDGRWAILPYFLALQKGEKRPQMYFTLPFTQDLDLPIPHIEGVTLTRAIGSKEAAHSSSNNNRPTTTNALTNGTSTGTGTGRGAGTGPQPHPPFPQPPSFSPLHITPDQHISRPTIHTKGGESLLSLSTLTQKPPAPPPQPFSMGGLGGSPSHSSQSDDTGGGVGAGVSPLLARLAEGLLQGTSDGEGEGDRMGGLVQRLLTIGAAEGGEDTSNRLTMLRDGSTTFDEGMVTERERCVRLEAQIDRLRHNCGGLLQLLQKSHQREMANLEIEVQRQRTAYMALQEKYKQLQKQTHDRQNDNNQGGGVYGGGKNAAVNALAKALANPNFPDTLPQLSDPQILRELPHAIHQEATRLLHLQMSLHQGRARLVLQRDRHELIQRAIRIHAEGQQQQQQQQSQQQQQQQHAVGPRPLDDGLQVEQRQRGRLLLESMSISKGGAGGGDIAMASAHPTHNLDTQAGAVSVSVSAGVGALVESGGEGEGTNNKADNDCGGEGAVEEN</sequence>
<feature type="domain" description="C3H1-type" evidence="7">
    <location>
        <begin position="60"/>
        <end position="95"/>
    </location>
</feature>
<evidence type="ECO:0000256" key="3">
    <source>
        <dbReference type="ARBA" id="ARBA00022833"/>
    </source>
</evidence>
<dbReference type="Proteomes" id="UP000041254">
    <property type="component" value="Unassembled WGS sequence"/>
</dbReference>
<dbReference type="EMBL" id="CDMY01000521">
    <property type="protein sequence ID" value="CEM20200.1"/>
    <property type="molecule type" value="Genomic_DNA"/>
</dbReference>
<protein>
    <recommendedName>
        <fullName evidence="7">C3H1-type domain-containing protein</fullName>
    </recommendedName>
</protein>
<evidence type="ECO:0000256" key="6">
    <source>
        <dbReference type="SAM" id="MobiDB-lite"/>
    </source>
</evidence>
<name>A0A0G4FXY9_VITBC</name>
<keyword evidence="3 4" id="KW-0862">Zinc</keyword>